<keyword evidence="7" id="KW-0969">Cilium</keyword>
<dbReference type="AlphaFoldDB" id="A0A9Q1D4A2"/>
<keyword evidence="5" id="KW-0282">Flagellum</keyword>
<keyword evidence="15" id="KW-1185">Reference proteome</keyword>
<keyword evidence="4" id="KW-0963">Cytoplasm</keyword>
<feature type="compositionally biased region" description="Basic residues" evidence="13">
    <location>
        <begin position="1"/>
        <end position="15"/>
    </location>
</feature>
<evidence type="ECO:0000256" key="6">
    <source>
        <dbReference type="ARBA" id="ARBA00023054"/>
    </source>
</evidence>
<evidence type="ECO:0000256" key="10">
    <source>
        <dbReference type="ARBA" id="ARBA00044754"/>
    </source>
</evidence>
<comment type="caution">
    <text evidence="14">The sequence shown here is derived from an EMBL/GenBank/DDBJ whole genome shotgun (WGS) entry which is preliminary data.</text>
</comment>
<evidence type="ECO:0000313" key="15">
    <source>
        <dbReference type="Proteomes" id="UP001152803"/>
    </source>
</evidence>
<name>A0A9Q1D4A2_CONCO</name>
<comment type="function">
    <text evidence="1">Component of the nexin-dynein regulatory complex (N-DRC), a key regulator of ciliary/flagellar motility which maintains the alignment and integrity of the distal axoneme and regulates microtubule sliding in motile axonemes.</text>
</comment>
<feature type="coiled-coil region" evidence="12">
    <location>
        <begin position="55"/>
        <end position="132"/>
    </location>
</feature>
<feature type="region of interest" description="Disordered" evidence="13">
    <location>
        <begin position="1"/>
        <end position="24"/>
    </location>
</feature>
<reference evidence="14" key="1">
    <citation type="journal article" date="2023" name="Science">
        <title>Genome structures resolve the early diversification of teleost fishes.</title>
        <authorList>
            <person name="Parey E."/>
            <person name="Louis A."/>
            <person name="Montfort J."/>
            <person name="Bouchez O."/>
            <person name="Roques C."/>
            <person name="Iampietro C."/>
            <person name="Lluch J."/>
            <person name="Castinel A."/>
            <person name="Donnadieu C."/>
            <person name="Desvignes T."/>
            <person name="Floi Bucao C."/>
            <person name="Jouanno E."/>
            <person name="Wen M."/>
            <person name="Mejri S."/>
            <person name="Dirks R."/>
            <person name="Jansen H."/>
            <person name="Henkel C."/>
            <person name="Chen W.J."/>
            <person name="Zahm M."/>
            <person name="Cabau C."/>
            <person name="Klopp C."/>
            <person name="Thompson A.W."/>
            <person name="Robinson-Rechavi M."/>
            <person name="Braasch I."/>
            <person name="Lecointre G."/>
            <person name="Bobe J."/>
            <person name="Postlethwait J.H."/>
            <person name="Berthelot C."/>
            <person name="Roest Crollius H."/>
            <person name="Guiguen Y."/>
        </authorList>
    </citation>
    <scope>NUCLEOTIDE SEQUENCE</scope>
    <source>
        <strain evidence="14">Concon-B</strain>
    </source>
</reference>
<accession>A0A9Q1D4A2</accession>
<dbReference type="PANTHER" id="PTHR28656:SF1">
    <property type="entry name" value="COILED-COIL DOMAIN-CONTAINING PROTEIN 153"/>
    <property type="match status" value="1"/>
</dbReference>
<sequence length="198" mass="22609">MPPKKTKGTAKKSKKKSDGGDELEQKYRRSVLDVAVLKEHLVLRKEAARQAQACGEELKSRMRGLVEELSEEKAEKKDISADLTRQCKSLKTELGVKVHKLETDITTLRDQLAKCQEELKMEKEARVKMEQEKDASISELKSQLKYMEDGYQRILHDSLDSLLAHLAEARLCWTDKSTAIHQEHKELLSSFGLNPLHL</sequence>
<evidence type="ECO:0000256" key="5">
    <source>
        <dbReference type="ARBA" id="ARBA00022846"/>
    </source>
</evidence>
<protein>
    <recommendedName>
        <fullName evidence="11">Dynein regulatory complex protein 12</fullName>
    </recommendedName>
</protein>
<dbReference type="InterPro" id="IPR033585">
    <property type="entry name" value="DRC12-like"/>
</dbReference>
<evidence type="ECO:0000256" key="2">
    <source>
        <dbReference type="ARBA" id="ARBA00004611"/>
    </source>
</evidence>
<keyword evidence="6 12" id="KW-0175">Coiled coil</keyword>
<evidence type="ECO:0000256" key="1">
    <source>
        <dbReference type="ARBA" id="ARBA00003029"/>
    </source>
</evidence>
<organism evidence="14 15">
    <name type="scientific">Conger conger</name>
    <name type="common">Conger eel</name>
    <name type="synonym">Muraena conger</name>
    <dbReference type="NCBI Taxonomy" id="82655"/>
    <lineage>
        <taxon>Eukaryota</taxon>
        <taxon>Metazoa</taxon>
        <taxon>Chordata</taxon>
        <taxon>Craniata</taxon>
        <taxon>Vertebrata</taxon>
        <taxon>Euteleostomi</taxon>
        <taxon>Actinopterygii</taxon>
        <taxon>Neopterygii</taxon>
        <taxon>Teleostei</taxon>
        <taxon>Anguilliformes</taxon>
        <taxon>Congridae</taxon>
        <taxon>Conger</taxon>
    </lineage>
</organism>
<proteinExistence type="inferred from homology"/>
<dbReference type="EMBL" id="JAFJMO010000014">
    <property type="protein sequence ID" value="KAJ8256928.1"/>
    <property type="molecule type" value="Genomic_DNA"/>
</dbReference>
<evidence type="ECO:0000256" key="7">
    <source>
        <dbReference type="ARBA" id="ARBA00023069"/>
    </source>
</evidence>
<evidence type="ECO:0000256" key="11">
    <source>
        <dbReference type="ARBA" id="ARBA00044800"/>
    </source>
</evidence>
<comment type="subcellular location">
    <subcellularLocation>
        <location evidence="2">Cytoplasm</location>
        <location evidence="2">Cytoskeleton</location>
        <location evidence="2">Flagellum axoneme</location>
    </subcellularLocation>
</comment>
<keyword evidence="8" id="KW-0206">Cytoskeleton</keyword>
<evidence type="ECO:0000313" key="14">
    <source>
        <dbReference type="EMBL" id="KAJ8256928.1"/>
    </source>
</evidence>
<evidence type="ECO:0000256" key="9">
    <source>
        <dbReference type="ARBA" id="ARBA00023273"/>
    </source>
</evidence>
<dbReference type="PANTHER" id="PTHR28656">
    <property type="entry name" value="COILED-COIL DOMAIN-CONTAINING PROTEIN 153"/>
    <property type="match status" value="1"/>
</dbReference>
<comment type="subunit">
    <text evidence="3">Component of the nexin-dynein regulatory complex (N-DRC).</text>
</comment>
<evidence type="ECO:0000256" key="3">
    <source>
        <dbReference type="ARBA" id="ARBA00011248"/>
    </source>
</evidence>
<comment type="similarity">
    <text evidence="10">Belongs to the DRC12 family.</text>
</comment>
<dbReference type="Proteomes" id="UP001152803">
    <property type="component" value="Unassembled WGS sequence"/>
</dbReference>
<evidence type="ECO:0000256" key="13">
    <source>
        <dbReference type="SAM" id="MobiDB-lite"/>
    </source>
</evidence>
<dbReference type="OrthoDB" id="10264405at2759"/>
<evidence type="ECO:0000256" key="4">
    <source>
        <dbReference type="ARBA" id="ARBA00022490"/>
    </source>
</evidence>
<keyword evidence="9" id="KW-0966">Cell projection</keyword>
<evidence type="ECO:0000256" key="12">
    <source>
        <dbReference type="SAM" id="Coils"/>
    </source>
</evidence>
<evidence type="ECO:0000256" key="8">
    <source>
        <dbReference type="ARBA" id="ARBA00023212"/>
    </source>
</evidence>
<gene>
    <name evidence="14" type="ORF">COCON_G00190800</name>
</gene>